<evidence type="ECO:0000256" key="5">
    <source>
        <dbReference type="HAMAP-Rule" id="MF_03003"/>
    </source>
</evidence>
<feature type="compositionally biased region" description="Basic and acidic residues" evidence="6">
    <location>
        <begin position="158"/>
        <end position="169"/>
    </location>
</feature>
<comment type="subcellular location">
    <subcellularLocation>
        <location evidence="5">Cytoplasm</location>
    </subcellularLocation>
</comment>
<dbReference type="HAMAP" id="MF_03003">
    <property type="entry name" value="eIF3d"/>
    <property type="match status" value="1"/>
</dbReference>
<evidence type="ECO:0000256" key="4">
    <source>
        <dbReference type="ARBA" id="ARBA00022917"/>
    </source>
</evidence>
<feature type="region of interest" description="Disordered" evidence="6">
    <location>
        <begin position="51"/>
        <end position="74"/>
    </location>
</feature>
<feature type="compositionally biased region" description="Polar residues" evidence="6">
    <location>
        <begin position="100"/>
        <end position="109"/>
    </location>
</feature>
<accession>A0ABR3GME6</accession>
<sequence length="585" mass="64921">MAQFQLSSLIAALPEAENGAWGPPSNVGSSLNEVPYAPYSKGDKLGRMADWTNENAKDGGNQRGRGGGYNRNYRDQQVYGAGTSSLFSYQHAEDEASFSVVDNQRTSTKTRGGGFGRGGGTIFRGRGGRGAAGAGGRGGAQGGQTGGRGGYGQRGGRGGRDDGRFDSRGGRGGRGRRFGWKDYDKPQRNRDASVSIKPDWKMLEEIDFNRLAKLNLETDEGEDVDSYGFLYYYDRQYDKPAGTKAAERKLVVQDRLFFNPTTTEDPVIQQLAEKDEATIFATDSVLSMLMCAPRSVYPWDIVIIRDGNKLYIDKREGSQLDFVSVNENAADPPLETSEGNKDSINAPQALSMEATFINQNFAIQTVSEESKYEFNHENPFYNTDEESEPLGSKAYKYRRFDLSLNDEEPVFLIVRTELDAVMKSPSGEDIFLTVKALNEFDDRAQGSGGALNWRTKLSSQRGAVVATEMKNNSCKLARWTAQSILAKADLMKLGFVSRANPKDANRHVILGVVGYKPREFANQMNLNLSNGWGIVRTIVDMCLHMPEGKYVLVKDPNKPVLRLYEVPPHTFEEEPEEHKIREEEE</sequence>
<reference evidence="7 8" key="1">
    <citation type="submission" date="2024-02" db="EMBL/GenBank/DDBJ databases">
        <title>Discinaceae phylogenomics.</title>
        <authorList>
            <person name="Dirks A.C."/>
            <person name="James T.Y."/>
        </authorList>
    </citation>
    <scope>NUCLEOTIDE SEQUENCE [LARGE SCALE GENOMIC DNA]</scope>
    <source>
        <strain evidence="7 8">ACD0624</strain>
    </source>
</reference>
<keyword evidence="2 5" id="KW-0396">Initiation factor</keyword>
<dbReference type="PANTHER" id="PTHR12399:SF0">
    <property type="entry name" value="EUKARYOTIC TRANSLATION INITIATION FACTOR 3 SUBUNIT D"/>
    <property type="match status" value="1"/>
</dbReference>
<comment type="domain">
    <text evidence="5">The RNA gate region regulates mRNA cap recognition to prevent promiscuous mRNA-binding before assembly of eif3d into the full eukaryotic translation initiation factor 3 (eIF-3) complex.</text>
</comment>
<feature type="region of interest" description="RNA gate" evidence="5">
    <location>
        <begin position="319"/>
        <end position="333"/>
    </location>
</feature>
<comment type="caution">
    <text evidence="7">The sequence shown here is derived from an EMBL/GenBank/DDBJ whole genome shotgun (WGS) entry which is preliminary data.</text>
</comment>
<evidence type="ECO:0000256" key="3">
    <source>
        <dbReference type="ARBA" id="ARBA00022884"/>
    </source>
</evidence>
<evidence type="ECO:0000256" key="2">
    <source>
        <dbReference type="ARBA" id="ARBA00022540"/>
    </source>
</evidence>
<dbReference type="Proteomes" id="UP001447188">
    <property type="component" value="Unassembled WGS sequence"/>
</dbReference>
<organism evidence="7 8">
    <name type="scientific">Discina gigas</name>
    <dbReference type="NCBI Taxonomy" id="1032678"/>
    <lineage>
        <taxon>Eukaryota</taxon>
        <taxon>Fungi</taxon>
        <taxon>Dikarya</taxon>
        <taxon>Ascomycota</taxon>
        <taxon>Pezizomycotina</taxon>
        <taxon>Pezizomycetes</taxon>
        <taxon>Pezizales</taxon>
        <taxon>Discinaceae</taxon>
        <taxon>Discina</taxon>
    </lineage>
</organism>
<feature type="region of interest" description="Disordered" evidence="6">
    <location>
        <begin position="96"/>
        <end position="191"/>
    </location>
</feature>
<protein>
    <recommendedName>
        <fullName evidence="5">Eukaryotic translation initiation factor 3 subunit D</fullName>
        <shortName evidence="5">eIF3d</shortName>
    </recommendedName>
</protein>
<dbReference type="InterPro" id="IPR007783">
    <property type="entry name" value="eIF3d"/>
</dbReference>
<evidence type="ECO:0000256" key="6">
    <source>
        <dbReference type="SAM" id="MobiDB-lite"/>
    </source>
</evidence>
<gene>
    <name evidence="7" type="ORF">Q9L58_003876</name>
</gene>
<keyword evidence="8" id="KW-1185">Reference proteome</keyword>
<dbReference type="PANTHER" id="PTHR12399">
    <property type="entry name" value="EUKARYOTIC TRANSLATION INITIATION FACTOR 3 SUBUNIT 7"/>
    <property type="match status" value="1"/>
</dbReference>
<keyword evidence="3" id="KW-0694">RNA-binding</keyword>
<evidence type="ECO:0000256" key="1">
    <source>
        <dbReference type="ARBA" id="ARBA00022490"/>
    </source>
</evidence>
<dbReference type="PIRSF" id="PIRSF016281">
    <property type="entry name" value="EIF-3_zeta"/>
    <property type="match status" value="1"/>
</dbReference>
<evidence type="ECO:0000313" key="7">
    <source>
        <dbReference type="EMBL" id="KAL0637053.1"/>
    </source>
</evidence>
<feature type="compositionally biased region" description="Gly residues" evidence="6">
    <location>
        <begin position="111"/>
        <end position="122"/>
    </location>
</feature>
<dbReference type="Pfam" id="PF05091">
    <property type="entry name" value="eIF-3_zeta"/>
    <property type="match status" value="1"/>
</dbReference>
<feature type="compositionally biased region" description="Gly residues" evidence="6">
    <location>
        <begin position="128"/>
        <end position="156"/>
    </location>
</feature>
<dbReference type="EMBL" id="JBBBZM010000039">
    <property type="protein sequence ID" value="KAL0637053.1"/>
    <property type="molecule type" value="Genomic_DNA"/>
</dbReference>
<name>A0ABR3GME6_9PEZI</name>
<keyword evidence="4 5" id="KW-0648">Protein biosynthesis</keyword>
<comment type="similarity">
    <text evidence="5">Belongs to the eIF-3 subunit D family.</text>
</comment>
<evidence type="ECO:0000313" key="8">
    <source>
        <dbReference type="Proteomes" id="UP001447188"/>
    </source>
</evidence>
<proteinExistence type="inferred from homology"/>
<feature type="compositionally biased region" description="Basic and acidic residues" evidence="6">
    <location>
        <begin position="179"/>
        <end position="191"/>
    </location>
</feature>
<comment type="subunit">
    <text evidence="5">Component of the eukaryotic translation initiation factor 3 (eIF-3) complex.</text>
</comment>
<comment type="function">
    <text evidence="5">mRNA cap-binding component of the eukaryotic translation initiation factor 3 (eIF-3) complex, which is involved in protein synthesis of a specialized repertoire of mRNAs and, together with other initiation factors, stimulates binding of mRNA and methionyl-tRNAi to the 40S ribosome. The eIF-3 complex specifically targets and initiates translation of a subset of mRNAs involved in cell proliferation. In the eIF-3 complex, eif3d specifically recognizes and binds the 7-methylguanosine cap of a subset of mRNAs.</text>
</comment>
<keyword evidence="1 5" id="KW-0963">Cytoplasm</keyword>